<gene>
    <name evidence="3" type="ORF">Q7A36_38100</name>
</gene>
<feature type="domain" description="Tc1-like transposase DDE" evidence="1">
    <location>
        <begin position="49"/>
        <end position="161"/>
    </location>
</feature>
<dbReference type="NCBIfam" id="NF033545">
    <property type="entry name" value="transpos_IS630"/>
    <property type="match status" value="1"/>
</dbReference>
<feature type="non-terminal residue" evidence="3">
    <location>
        <position position="161"/>
    </location>
</feature>
<dbReference type="Proteomes" id="UP001243009">
    <property type="component" value="Unassembled WGS sequence"/>
</dbReference>
<dbReference type="Pfam" id="PF13358">
    <property type="entry name" value="DDE_3"/>
    <property type="match status" value="1"/>
</dbReference>
<name>A0ABT9ED66_9PROT</name>
<keyword evidence="4" id="KW-1185">Reference proteome</keyword>
<evidence type="ECO:0000259" key="2">
    <source>
        <dbReference type="Pfam" id="PF13592"/>
    </source>
</evidence>
<dbReference type="EMBL" id="JAUTWS010000177">
    <property type="protein sequence ID" value="MDO9714171.1"/>
    <property type="molecule type" value="Genomic_DNA"/>
</dbReference>
<organism evidence="3 4">
    <name type="scientific">Paracraurococcus lichenis</name>
    <dbReference type="NCBI Taxonomy" id="3064888"/>
    <lineage>
        <taxon>Bacteria</taxon>
        <taxon>Pseudomonadati</taxon>
        <taxon>Pseudomonadota</taxon>
        <taxon>Alphaproteobacteria</taxon>
        <taxon>Acetobacterales</taxon>
        <taxon>Roseomonadaceae</taxon>
        <taxon>Paracraurococcus</taxon>
    </lineage>
</organism>
<protein>
    <submittedName>
        <fullName evidence="3">IS630 family transposase</fullName>
    </submittedName>
</protein>
<sequence>MGTYLARWGYTPQKPLRRAYEQDPAAVRRWLRREYPAVAARAKAEGGVIFWGDESGLRSDDLRGRSHAPRGETPVVRPNHRRANVGLVSAVANRGEVRWIVLNGAIKAPTLIRFLERLVREAGHKVFLILDRLQVHRARLVRDWLAGREPQIEVFHLPAYS</sequence>
<dbReference type="Gene3D" id="3.30.420.10">
    <property type="entry name" value="Ribonuclease H-like superfamily/Ribonuclease H"/>
    <property type="match status" value="1"/>
</dbReference>
<dbReference type="Pfam" id="PF13592">
    <property type="entry name" value="HTH_33"/>
    <property type="match status" value="1"/>
</dbReference>
<comment type="caution">
    <text evidence="3">The sequence shown here is derived from an EMBL/GenBank/DDBJ whole genome shotgun (WGS) entry which is preliminary data.</text>
</comment>
<reference evidence="3 4" key="1">
    <citation type="submission" date="2023-08" db="EMBL/GenBank/DDBJ databases">
        <title>The draft genome sequence of Paracraurococcus sp. LOR1-02.</title>
        <authorList>
            <person name="Kingkaew E."/>
            <person name="Tanasupawat S."/>
        </authorList>
    </citation>
    <scope>NUCLEOTIDE SEQUENCE [LARGE SCALE GENOMIC DNA]</scope>
    <source>
        <strain evidence="3 4">LOR1-02</strain>
    </source>
</reference>
<dbReference type="InterPro" id="IPR047655">
    <property type="entry name" value="Transpos_IS630-like"/>
</dbReference>
<proteinExistence type="predicted"/>
<feature type="domain" description="Winged helix-turn helix" evidence="2">
    <location>
        <begin position="1"/>
        <end position="32"/>
    </location>
</feature>
<evidence type="ECO:0000313" key="4">
    <source>
        <dbReference type="Proteomes" id="UP001243009"/>
    </source>
</evidence>
<evidence type="ECO:0000259" key="1">
    <source>
        <dbReference type="Pfam" id="PF13358"/>
    </source>
</evidence>
<dbReference type="InterPro" id="IPR025959">
    <property type="entry name" value="Winged_HTH_dom"/>
</dbReference>
<dbReference type="InterPro" id="IPR038717">
    <property type="entry name" value="Tc1-like_DDE_dom"/>
</dbReference>
<evidence type="ECO:0000313" key="3">
    <source>
        <dbReference type="EMBL" id="MDO9714171.1"/>
    </source>
</evidence>
<dbReference type="RefSeq" id="WP_305109011.1">
    <property type="nucleotide sequence ID" value="NZ_JAUTWS010000177.1"/>
</dbReference>
<dbReference type="InterPro" id="IPR036397">
    <property type="entry name" value="RNaseH_sf"/>
</dbReference>
<accession>A0ABT9ED66</accession>